<organism evidence="18 19">
    <name type="scientific">Caldichromatium japonicum</name>
    <dbReference type="NCBI Taxonomy" id="2699430"/>
    <lineage>
        <taxon>Bacteria</taxon>
        <taxon>Pseudomonadati</taxon>
        <taxon>Pseudomonadota</taxon>
        <taxon>Gammaproteobacteria</taxon>
        <taxon>Chromatiales</taxon>
        <taxon>Chromatiaceae</taxon>
        <taxon>Caldichromatium</taxon>
    </lineage>
</organism>
<evidence type="ECO:0000256" key="13">
    <source>
        <dbReference type="PIRSR" id="PIRSR618044-1"/>
    </source>
</evidence>
<dbReference type="PANTHER" id="PTHR21581:SF6">
    <property type="entry name" value="TRAFFICKING PROTEIN PARTICLE COMPLEX SUBUNIT 12"/>
    <property type="match status" value="1"/>
</dbReference>
<dbReference type="Gene3D" id="3.40.710.10">
    <property type="entry name" value="DD-peptidase/beta-lactamase superfamily"/>
    <property type="match status" value="1"/>
</dbReference>
<reference evidence="19" key="1">
    <citation type="submission" date="2020-01" db="EMBL/GenBank/DDBJ databases">
        <title>Caldichromatium gen. nov., sp. nov., a thermophilic purple sulfur bacterium member of the family Chromatiaceae isolated from Nakabusa hot spring, Japan.</title>
        <authorList>
            <person name="Saini M.K."/>
            <person name="Hanada S."/>
            <person name="Tank M."/>
        </authorList>
    </citation>
    <scope>NUCLEOTIDE SEQUENCE [LARGE SCALE GENOMIC DNA]</scope>
    <source>
        <strain evidence="19">No.7</strain>
    </source>
</reference>
<keyword evidence="8" id="KW-0378">Hydrolase</keyword>
<feature type="active site" description="Acyl-ester intermediate" evidence="13">
    <location>
        <position position="62"/>
    </location>
</feature>
<dbReference type="SUPFAM" id="SSF56601">
    <property type="entry name" value="beta-lactamase/transpeptidase-like"/>
    <property type="match status" value="1"/>
</dbReference>
<keyword evidence="11" id="KW-0961">Cell wall biogenesis/degradation</keyword>
<dbReference type="EC" id="3.4.16.4" evidence="4"/>
<comment type="catalytic activity">
    <reaction evidence="12">
        <text>Preferential cleavage: (Ac)2-L-Lys-D-Ala-|-D-Ala. Also transpeptidation of peptidyl-alanyl moieties that are N-acyl substituents of D-alanine.</text>
        <dbReference type="EC" id="3.4.16.4"/>
    </reaction>
</comment>
<evidence type="ECO:0000256" key="2">
    <source>
        <dbReference type="ARBA" id="ARBA00004752"/>
    </source>
</evidence>
<dbReference type="GO" id="GO:0008360">
    <property type="term" value="P:regulation of cell shape"/>
    <property type="evidence" value="ECO:0007669"/>
    <property type="project" value="UniProtKB-KW"/>
</dbReference>
<keyword evidence="19" id="KW-1185">Reference proteome</keyword>
<keyword evidence="6" id="KW-0645">Protease</keyword>
<feature type="binding site" evidence="14">
    <location>
        <position position="224"/>
    </location>
    <ligand>
        <name>substrate</name>
    </ligand>
</feature>
<evidence type="ECO:0000256" key="5">
    <source>
        <dbReference type="ARBA" id="ARBA00022645"/>
    </source>
</evidence>
<dbReference type="GO" id="GO:0009252">
    <property type="term" value="P:peptidoglycan biosynthetic process"/>
    <property type="evidence" value="ECO:0007669"/>
    <property type="project" value="UniProtKB-UniPathway"/>
</dbReference>
<feature type="signal peptide" evidence="16">
    <location>
        <begin position="1"/>
        <end position="22"/>
    </location>
</feature>
<evidence type="ECO:0000313" key="19">
    <source>
        <dbReference type="Proteomes" id="UP000502699"/>
    </source>
</evidence>
<dbReference type="Gene3D" id="2.60.410.10">
    <property type="entry name" value="D-Ala-D-Ala carboxypeptidase, C-terminal domain"/>
    <property type="match status" value="1"/>
</dbReference>
<evidence type="ECO:0000256" key="3">
    <source>
        <dbReference type="ARBA" id="ARBA00007164"/>
    </source>
</evidence>
<evidence type="ECO:0000256" key="9">
    <source>
        <dbReference type="ARBA" id="ARBA00022960"/>
    </source>
</evidence>
<dbReference type="AlphaFoldDB" id="A0A6G7VAP7"/>
<keyword evidence="9" id="KW-0133">Cell shape</keyword>
<evidence type="ECO:0000256" key="12">
    <source>
        <dbReference type="ARBA" id="ARBA00034000"/>
    </source>
</evidence>
<proteinExistence type="inferred from homology"/>
<evidence type="ECO:0000313" key="18">
    <source>
        <dbReference type="EMBL" id="QIK36928.1"/>
    </source>
</evidence>
<evidence type="ECO:0000256" key="7">
    <source>
        <dbReference type="ARBA" id="ARBA00022729"/>
    </source>
</evidence>
<dbReference type="InterPro" id="IPR015956">
    <property type="entry name" value="Peniciliin-bd_prot_C_sf"/>
</dbReference>
<dbReference type="EMBL" id="CP048029">
    <property type="protein sequence ID" value="QIK36928.1"/>
    <property type="molecule type" value="Genomic_DNA"/>
</dbReference>
<dbReference type="KEGG" id="cjap:GWK36_01730"/>
<dbReference type="Pfam" id="PF07943">
    <property type="entry name" value="PBP5_C"/>
    <property type="match status" value="1"/>
</dbReference>
<keyword evidence="7 16" id="KW-0732">Signal</keyword>
<protein>
    <recommendedName>
        <fullName evidence="4">serine-type D-Ala-D-Ala carboxypeptidase</fullName>
        <ecNumber evidence="4">3.4.16.4</ecNumber>
    </recommendedName>
</protein>
<comment type="function">
    <text evidence="1">Removes C-terminal D-alanyl residues from sugar-peptide cell wall precursors.</text>
</comment>
<dbReference type="SUPFAM" id="SSF69189">
    <property type="entry name" value="Penicillin-binding protein associated domain"/>
    <property type="match status" value="1"/>
</dbReference>
<evidence type="ECO:0000256" key="10">
    <source>
        <dbReference type="ARBA" id="ARBA00022984"/>
    </source>
</evidence>
<feature type="active site" description="Proton acceptor" evidence="13">
    <location>
        <position position="65"/>
    </location>
</feature>
<dbReference type="Proteomes" id="UP000502699">
    <property type="component" value="Chromosome"/>
</dbReference>
<dbReference type="InterPro" id="IPR037167">
    <property type="entry name" value="Peptidase_S11_C_sf"/>
</dbReference>
<evidence type="ECO:0000256" key="4">
    <source>
        <dbReference type="ARBA" id="ARBA00012448"/>
    </source>
</evidence>
<evidence type="ECO:0000259" key="17">
    <source>
        <dbReference type="SMART" id="SM00936"/>
    </source>
</evidence>
<keyword evidence="5 18" id="KW-0121">Carboxypeptidase</keyword>
<dbReference type="InterPro" id="IPR012907">
    <property type="entry name" value="Peptidase_S11_C"/>
</dbReference>
<dbReference type="GO" id="GO:0006508">
    <property type="term" value="P:proteolysis"/>
    <property type="evidence" value="ECO:0007669"/>
    <property type="project" value="UniProtKB-KW"/>
</dbReference>
<evidence type="ECO:0000256" key="1">
    <source>
        <dbReference type="ARBA" id="ARBA00003217"/>
    </source>
</evidence>
<accession>A0A6G7VAP7</accession>
<name>A0A6G7VAP7_9GAMM</name>
<gene>
    <name evidence="18" type="ORF">GWK36_01730</name>
</gene>
<keyword evidence="10" id="KW-0573">Peptidoglycan synthesis</keyword>
<evidence type="ECO:0000256" key="6">
    <source>
        <dbReference type="ARBA" id="ARBA00022670"/>
    </source>
</evidence>
<dbReference type="InterPro" id="IPR012338">
    <property type="entry name" value="Beta-lactam/transpept-like"/>
</dbReference>
<evidence type="ECO:0000256" key="14">
    <source>
        <dbReference type="PIRSR" id="PIRSR618044-2"/>
    </source>
</evidence>
<dbReference type="PANTHER" id="PTHR21581">
    <property type="entry name" value="D-ALANYL-D-ALANINE CARBOXYPEPTIDASE"/>
    <property type="match status" value="1"/>
</dbReference>
<dbReference type="UniPathway" id="UPA00219"/>
<comment type="similarity">
    <text evidence="3 15">Belongs to the peptidase S11 family.</text>
</comment>
<evidence type="ECO:0000256" key="11">
    <source>
        <dbReference type="ARBA" id="ARBA00023316"/>
    </source>
</evidence>
<feature type="chain" id="PRO_5026169541" description="serine-type D-Ala-D-Ala carboxypeptidase" evidence="16">
    <location>
        <begin position="23"/>
        <end position="379"/>
    </location>
</feature>
<evidence type="ECO:0000256" key="8">
    <source>
        <dbReference type="ARBA" id="ARBA00022801"/>
    </source>
</evidence>
<feature type="active site" evidence="13">
    <location>
        <position position="122"/>
    </location>
</feature>
<evidence type="ECO:0000256" key="15">
    <source>
        <dbReference type="RuleBase" id="RU004016"/>
    </source>
</evidence>
<dbReference type="InterPro" id="IPR001967">
    <property type="entry name" value="Peptidase_S11_N"/>
</dbReference>
<dbReference type="Pfam" id="PF00768">
    <property type="entry name" value="Peptidase_S11"/>
    <property type="match status" value="1"/>
</dbReference>
<feature type="domain" description="Peptidase S11 D-Ala-D-Ala carboxypeptidase A C-terminal" evidence="17">
    <location>
        <begin position="274"/>
        <end position="364"/>
    </location>
</feature>
<dbReference type="GO" id="GO:0009002">
    <property type="term" value="F:serine-type D-Ala-D-Ala carboxypeptidase activity"/>
    <property type="evidence" value="ECO:0007669"/>
    <property type="project" value="UniProtKB-EC"/>
</dbReference>
<dbReference type="PRINTS" id="PR00725">
    <property type="entry name" value="DADACBPTASE1"/>
</dbReference>
<dbReference type="SMART" id="SM00936">
    <property type="entry name" value="PBP5_C"/>
    <property type="match status" value="1"/>
</dbReference>
<dbReference type="InterPro" id="IPR018044">
    <property type="entry name" value="Peptidase_S11"/>
</dbReference>
<evidence type="ECO:0000256" key="16">
    <source>
        <dbReference type="SAM" id="SignalP"/>
    </source>
</evidence>
<sequence length="379" mass="42040">MTLIIQRLLLPLLLTLSLNIGAQGPAAPPPPELNVKGYLLIDFYSGRSLAEFNADERLEPASLTKIMTAYTVFRELASGRIKLSDPVMISENAWRTGGSKMFIEVGKQVVLEDLLKGMMIQSGNDASVALAEYVAGKVESFANLMNANAQRLGMTNSHFTNPNGLPDPELYTTARDIARVTRALIREFPQYYTWYSLPEFTYNGITQQNRNPLLKRDPTADGVKTGYTRAAGYCLVGSAKRGDMRLISVVMGAPSPKARAEASLALLNYGFRLYEADKLYPVTQPLVKLRVWAGEREEVAAVPQWDVVATIPRGQYGQLNAYVEKLPNIEAPLTRGDRLGDIVVRLGEEEILRVPLVAFEDLPKGGFWRQAKDSLLRLF</sequence>
<comment type="pathway">
    <text evidence="2">Cell wall biogenesis; peptidoglycan biosynthesis.</text>
</comment>
<dbReference type="RefSeq" id="WP_166269539.1">
    <property type="nucleotide sequence ID" value="NZ_CP048029.1"/>
</dbReference>
<dbReference type="GO" id="GO:0071555">
    <property type="term" value="P:cell wall organization"/>
    <property type="evidence" value="ECO:0007669"/>
    <property type="project" value="UniProtKB-KW"/>
</dbReference>